<dbReference type="Proteomes" id="UP000219167">
    <property type="component" value="Unassembled WGS sequence"/>
</dbReference>
<organism evidence="1 2">
    <name type="scientific">Rhizobium subbaraonis</name>
    <dbReference type="NCBI Taxonomy" id="908946"/>
    <lineage>
        <taxon>Bacteria</taxon>
        <taxon>Pseudomonadati</taxon>
        <taxon>Pseudomonadota</taxon>
        <taxon>Alphaproteobacteria</taxon>
        <taxon>Hyphomicrobiales</taxon>
        <taxon>Rhizobiaceae</taxon>
        <taxon>Rhizobium/Agrobacterium group</taxon>
        <taxon>Rhizobium</taxon>
    </lineage>
</organism>
<dbReference type="EMBL" id="OBQD01000016">
    <property type="protein sequence ID" value="SOC45579.1"/>
    <property type="molecule type" value="Genomic_DNA"/>
</dbReference>
<keyword evidence="2" id="KW-1185">Reference proteome</keyword>
<name>A0A285UUT2_9HYPH</name>
<sequence length="78" mass="8464">MPTPTKSVQMSGKLGGNLCGVSFRKALARRGARNANSLEEEIKVFSTYLVQGRGITNSVSEFICECIVEARRENVVTG</sequence>
<accession>A0A285UUT2</accession>
<dbReference type="AlphaFoldDB" id="A0A285UUT2"/>
<evidence type="ECO:0000313" key="1">
    <source>
        <dbReference type="EMBL" id="SOC45579.1"/>
    </source>
</evidence>
<protein>
    <submittedName>
        <fullName evidence="1">Uncharacterized protein</fullName>
    </submittedName>
</protein>
<reference evidence="1 2" key="1">
    <citation type="submission" date="2017-08" db="EMBL/GenBank/DDBJ databases">
        <authorList>
            <person name="de Groot N.N."/>
        </authorList>
    </citation>
    <scope>NUCLEOTIDE SEQUENCE [LARGE SCALE GENOMIC DNA]</scope>
    <source>
        <strain evidence="1 2">JC85</strain>
    </source>
</reference>
<proteinExistence type="predicted"/>
<gene>
    <name evidence="1" type="ORF">SAMN05892877_116103</name>
</gene>
<evidence type="ECO:0000313" key="2">
    <source>
        <dbReference type="Proteomes" id="UP000219167"/>
    </source>
</evidence>